<dbReference type="NCBIfam" id="TIGR00756">
    <property type="entry name" value="PPR"/>
    <property type="match status" value="4"/>
</dbReference>
<evidence type="ECO:0000313" key="4">
    <source>
        <dbReference type="EMBL" id="KAK6152277.1"/>
    </source>
</evidence>
<evidence type="ECO:0000256" key="2">
    <source>
        <dbReference type="PROSITE-ProRule" id="PRU00708"/>
    </source>
</evidence>
<name>A0ABR0X0Y4_REHGL</name>
<reference evidence="4 5" key="1">
    <citation type="journal article" date="2021" name="Comput. Struct. Biotechnol. J.">
        <title>De novo genome assembly of the potent medicinal plant Rehmannia glutinosa using nanopore technology.</title>
        <authorList>
            <person name="Ma L."/>
            <person name="Dong C."/>
            <person name="Song C."/>
            <person name="Wang X."/>
            <person name="Zheng X."/>
            <person name="Niu Y."/>
            <person name="Chen S."/>
            <person name="Feng W."/>
        </authorList>
    </citation>
    <scope>NUCLEOTIDE SEQUENCE [LARGE SCALE GENOMIC DNA]</scope>
    <source>
        <strain evidence="4">DH-2019</strain>
    </source>
</reference>
<keyword evidence="3" id="KW-1133">Transmembrane helix</keyword>
<comment type="caution">
    <text evidence="4">The sequence shown here is derived from an EMBL/GenBank/DDBJ whole genome shotgun (WGS) entry which is preliminary data.</text>
</comment>
<feature type="repeat" description="PPR" evidence="2">
    <location>
        <begin position="291"/>
        <end position="325"/>
    </location>
</feature>
<dbReference type="Proteomes" id="UP001318860">
    <property type="component" value="Unassembled WGS sequence"/>
</dbReference>
<dbReference type="Pfam" id="PF13041">
    <property type="entry name" value="PPR_2"/>
    <property type="match status" value="1"/>
</dbReference>
<dbReference type="Pfam" id="PF01535">
    <property type="entry name" value="PPR"/>
    <property type="match status" value="4"/>
</dbReference>
<keyword evidence="1" id="KW-0677">Repeat</keyword>
<feature type="repeat" description="PPR" evidence="2">
    <location>
        <begin position="188"/>
        <end position="222"/>
    </location>
</feature>
<protein>
    <recommendedName>
        <fullName evidence="6">Pentatricopeptide repeat-containing protein</fullName>
    </recommendedName>
</protein>
<dbReference type="PANTHER" id="PTHR47926">
    <property type="entry name" value="PENTATRICOPEPTIDE REPEAT-CONTAINING PROTEIN"/>
    <property type="match status" value="1"/>
</dbReference>
<evidence type="ECO:0000256" key="3">
    <source>
        <dbReference type="SAM" id="Phobius"/>
    </source>
</evidence>
<feature type="repeat" description="PPR" evidence="2">
    <location>
        <begin position="87"/>
        <end position="121"/>
    </location>
</feature>
<dbReference type="Gene3D" id="1.25.40.10">
    <property type="entry name" value="Tetratricopeptide repeat domain"/>
    <property type="match status" value="4"/>
</dbReference>
<sequence>MVLWPYSPTPKQLTLTICGLLTGVAFIAVGAHLSYSNVGPQQARTQAPIPDNGKAIALQVSNCANLKQLRQIFAHIIRTHFLQLYPYSFHYNNISRIYSRLESPREALHVYIAMCRAGIKPDKFTLPIVLKAASQIMDCILAETVHGVSIKYGLENDMYCESGLISLYSKAGKFDSAFKVFDNSTDRKLGSWNAIIGGLSQGGRAKAAIQMFILLMKNGFYPDDVTMVSVTSACGSLGDLNLAFQLHKCVFLAKNLEKSDILMNNSVIDMYGKCGRMDLAYNVFSRMEEKNVLSWTSMIVGYAMHGHVSDALEFFNRMRETGTRPNHVTFVGVLSACVHGGLVREGKYYFNLMTNGYGIKPGLHHYGCMVDLLGRAGLLDEAKLMVEEMPMKANVVIWGCLMGACEKYGNVKMGEWVAKHLIEMEPGNDGVFVALSNIYAGHDMWKEVERLREIMKERKLAKIPSFSLPESSN</sequence>
<keyword evidence="3" id="KW-0472">Membrane</keyword>
<dbReference type="Pfam" id="PF20431">
    <property type="entry name" value="E_motif"/>
    <property type="match status" value="1"/>
</dbReference>
<evidence type="ECO:0000313" key="5">
    <source>
        <dbReference type="Proteomes" id="UP001318860"/>
    </source>
</evidence>
<feature type="transmembrane region" description="Helical" evidence="3">
    <location>
        <begin position="12"/>
        <end position="35"/>
    </location>
</feature>
<dbReference type="EMBL" id="JABTTQ020000007">
    <property type="protein sequence ID" value="KAK6152277.1"/>
    <property type="molecule type" value="Genomic_DNA"/>
</dbReference>
<feature type="repeat" description="PPR" evidence="2">
    <location>
        <begin position="260"/>
        <end position="290"/>
    </location>
</feature>
<dbReference type="PROSITE" id="PS51375">
    <property type="entry name" value="PPR"/>
    <property type="match status" value="4"/>
</dbReference>
<dbReference type="InterPro" id="IPR011990">
    <property type="entry name" value="TPR-like_helical_dom_sf"/>
</dbReference>
<proteinExistence type="predicted"/>
<evidence type="ECO:0008006" key="6">
    <source>
        <dbReference type="Google" id="ProtNLM"/>
    </source>
</evidence>
<accession>A0ABR0X0Y4</accession>
<dbReference type="InterPro" id="IPR002885">
    <property type="entry name" value="PPR_rpt"/>
</dbReference>
<dbReference type="InterPro" id="IPR046960">
    <property type="entry name" value="PPR_At4g14850-like_plant"/>
</dbReference>
<dbReference type="PANTHER" id="PTHR47926:SF491">
    <property type="entry name" value="(WILD MALAYSIAN BANANA) HYPOTHETICAL PROTEIN"/>
    <property type="match status" value="1"/>
</dbReference>
<gene>
    <name evidence="4" type="ORF">DH2020_014912</name>
</gene>
<organism evidence="4 5">
    <name type="scientific">Rehmannia glutinosa</name>
    <name type="common">Chinese foxglove</name>
    <dbReference type="NCBI Taxonomy" id="99300"/>
    <lineage>
        <taxon>Eukaryota</taxon>
        <taxon>Viridiplantae</taxon>
        <taxon>Streptophyta</taxon>
        <taxon>Embryophyta</taxon>
        <taxon>Tracheophyta</taxon>
        <taxon>Spermatophyta</taxon>
        <taxon>Magnoliopsida</taxon>
        <taxon>eudicotyledons</taxon>
        <taxon>Gunneridae</taxon>
        <taxon>Pentapetalae</taxon>
        <taxon>asterids</taxon>
        <taxon>lamiids</taxon>
        <taxon>Lamiales</taxon>
        <taxon>Orobanchaceae</taxon>
        <taxon>Rehmannieae</taxon>
        <taxon>Rehmannia</taxon>
    </lineage>
</organism>
<evidence type="ECO:0000256" key="1">
    <source>
        <dbReference type="ARBA" id="ARBA00022737"/>
    </source>
</evidence>
<keyword evidence="5" id="KW-1185">Reference proteome</keyword>
<dbReference type="InterPro" id="IPR046848">
    <property type="entry name" value="E_motif"/>
</dbReference>
<keyword evidence="3" id="KW-0812">Transmembrane</keyword>